<dbReference type="FunFam" id="3.40.50.300:FF:000134">
    <property type="entry name" value="Iron-enterobactin ABC transporter ATP-binding protein"/>
    <property type="match status" value="1"/>
</dbReference>
<evidence type="ECO:0000256" key="1">
    <source>
        <dbReference type="ARBA" id="ARBA00022448"/>
    </source>
</evidence>
<proteinExistence type="predicted"/>
<sequence>MNLKTKDIDVLLGNNQILKSIDINVKNKEFVGIIGPNGSGKSTFLKCIYRVLKPNSGTIFIQNKNLNNYHVKETAKLISVVSQYNDTQFDFTVLDMVLFGRSPHKKIFEKDNSEDLKIAYECLEQVGMTNYSKRNFSTLSGGEKQRVILARALAQKAKCLVLDEPTNHLDIKYQLQLMDIVKKLNITVVSAIHDLNIASLFCDKIYALKEGRVIEYGTPKEVLTRETIKNIYDVDCKIVESENGKVNIIYNPL</sequence>
<dbReference type="RefSeq" id="WP_160198497.1">
    <property type="nucleotide sequence ID" value="NZ_QXXA01000018.1"/>
</dbReference>
<dbReference type="Pfam" id="PF00005">
    <property type="entry name" value="ABC_tran"/>
    <property type="match status" value="1"/>
</dbReference>
<evidence type="ECO:0000259" key="4">
    <source>
        <dbReference type="PROSITE" id="PS50893"/>
    </source>
</evidence>
<dbReference type="SUPFAM" id="SSF52540">
    <property type="entry name" value="P-loop containing nucleoside triphosphate hydrolases"/>
    <property type="match status" value="1"/>
</dbReference>
<protein>
    <submittedName>
        <fullName evidence="5">ABC transporter ATP-binding protein</fullName>
    </submittedName>
</protein>
<comment type="caution">
    <text evidence="5">The sequence shown here is derived from an EMBL/GenBank/DDBJ whole genome shotgun (WGS) entry which is preliminary data.</text>
</comment>
<dbReference type="SMART" id="SM00382">
    <property type="entry name" value="AAA"/>
    <property type="match status" value="1"/>
</dbReference>
<dbReference type="Proteomes" id="UP000467132">
    <property type="component" value="Unassembled WGS sequence"/>
</dbReference>
<organism evidence="5 6">
    <name type="scientific">Senegalia massiliensis</name>
    <dbReference type="NCBI Taxonomy" id="1720316"/>
    <lineage>
        <taxon>Bacteria</taxon>
        <taxon>Bacillati</taxon>
        <taxon>Bacillota</taxon>
        <taxon>Clostridia</taxon>
        <taxon>Eubacteriales</taxon>
        <taxon>Clostridiaceae</taxon>
        <taxon>Senegalia</taxon>
    </lineage>
</organism>
<dbReference type="InterPro" id="IPR003439">
    <property type="entry name" value="ABC_transporter-like_ATP-bd"/>
</dbReference>
<dbReference type="OrthoDB" id="9799337at2"/>
<feature type="domain" description="ABC transporter" evidence="4">
    <location>
        <begin position="3"/>
        <end position="235"/>
    </location>
</feature>
<dbReference type="PROSITE" id="PS50893">
    <property type="entry name" value="ABC_TRANSPORTER_2"/>
    <property type="match status" value="1"/>
</dbReference>
<evidence type="ECO:0000256" key="3">
    <source>
        <dbReference type="ARBA" id="ARBA00022840"/>
    </source>
</evidence>
<dbReference type="CDD" id="cd03214">
    <property type="entry name" value="ABC_Iron-Siderophores_B12_Hemin"/>
    <property type="match status" value="1"/>
</dbReference>
<dbReference type="PROSITE" id="PS00211">
    <property type="entry name" value="ABC_TRANSPORTER_1"/>
    <property type="match status" value="1"/>
</dbReference>
<dbReference type="InterPro" id="IPR003593">
    <property type="entry name" value="AAA+_ATPase"/>
</dbReference>
<dbReference type="Gene3D" id="3.40.50.300">
    <property type="entry name" value="P-loop containing nucleotide triphosphate hydrolases"/>
    <property type="match status" value="1"/>
</dbReference>
<dbReference type="AlphaFoldDB" id="A0A845R6B2"/>
<dbReference type="PANTHER" id="PTHR42794:SF2">
    <property type="entry name" value="ABC TRANSPORTER ATP-BINDING PROTEIN"/>
    <property type="match status" value="1"/>
</dbReference>
<gene>
    <name evidence="5" type="ORF">D3Z33_14325</name>
</gene>
<evidence type="ECO:0000256" key="2">
    <source>
        <dbReference type="ARBA" id="ARBA00022741"/>
    </source>
</evidence>
<evidence type="ECO:0000313" key="6">
    <source>
        <dbReference type="Proteomes" id="UP000467132"/>
    </source>
</evidence>
<name>A0A845R6B2_9CLOT</name>
<dbReference type="InterPro" id="IPR017871">
    <property type="entry name" value="ABC_transporter-like_CS"/>
</dbReference>
<dbReference type="EMBL" id="QXXA01000018">
    <property type="protein sequence ID" value="NBI08033.1"/>
    <property type="molecule type" value="Genomic_DNA"/>
</dbReference>
<dbReference type="InterPro" id="IPR027417">
    <property type="entry name" value="P-loop_NTPase"/>
</dbReference>
<keyword evidence="2" id="KW-0547">Nucleotide-binding</keyword>
<dbReference type="PANTHER" id="PTHR42794">
    <property type="entry name" value="HEMIN IMPORT ATP-BINDING PROTEIN HMUV"/>
    <property type="match status" value="1"/>
</dbReference>
<dbReference type="GO" id="GO:0005524">
    <property type="term" value="F:ATP binding"/>
    <property type="evidence" value="ECO:0007669"/>
    <property type="project" value="UniProtKB-KW"/>
</dbReference>
<keyword evidence="6" id="KW-1185">Reference proteome</keyword>
<keyword evidence="1" id="KW-0813">Transport</keyword>
<evidence type="ECO:0000313" key="5">
    <source>
        <dbReference type="EMBL" id="NBI08033.1"/>
    </source>
</evidence>
<reference evidence="5 6" key="1">
    <citation type="submission" date="2018-08" db="EMBL/GenBank/DDBJ databases">
        <title>Murine metabolic-syndrome-specific gut microbial biobank.</title>
        <authorList>
            <person name="Liu C."/>
        </authorList>
    </citation>
    <scope>NUCLEOTIDE SEQUENCE [LARGE SCALE GENOMIC DNA]</scope>
    <source>
        <strain evidence="5 6">583</strain>
    </source>
</reference>
<accession>A0A845R6B2</accession>
<dbReference type="GO" id="GO:0016887">
    <property type="term" value="F:ATP hydrolysis activity"/>
    <property type="evidence" value="ECO:0007669"/>
    <property type="project" value="InterPro"/>
</dbReference>
<keyword evidence="3 5" id="KW-0067">ATP-binding</keyword>